<evidence type="ECO:0000313" key="4">
    <source>
        <dbReference type="Proteomes" id="UP001281614"/>
    </source>
</evidence>
<feature type="transmembrane region" description="Helical" evidence="2">
    <location>
        <begin position="576"/>
        <end position="600"/>
    </location>
</feature>
<feature type="compositionally biased region" description="Polar residues" evidence="1">
    <location>
        <begin position="1"/>
        <end position="11"/>
    </location>
</feature>
<keyword evidence="4" id="KW-1185">Reference proteome</keyword>
<comment type="caution">
    <text evidence="3">The sequence shown here is derived from an EMBL/GenBank/DDBJ whole genome shotgun (WGS) entry which is preliminary data.</text>
</comment>
<evidence type="ECO:0000256" key="1">
    <source>
        <dbReference type="SAM" id="MobiDB-lite"/>
    </source>
</evidence>
<sequence>MGEPSVPTTPANEARGSHARNNHPQSDLPVGIEWPLRAESGSEGIPLTLLRDPDTGGNVGNAAERDYRANAEGLSSTQPLLDQYCRSSVDYDGPEPSDVSQKQHKVTGGDVRPPTHHARSWRPTWLQPTILLSFTISFLLLAVGLPVLFRYSRRHEGVRKARPKFVHLWRFGPTAILTVVSILWSRVELQALRYEPWTVFLQEQPSAKRAAAYTLDYTSLLPPAVLVHSFRRGHYCVFFASIVSLILKIQIALAPGLFSSASIEVSQPVDFRVLDLFNTSVIFPNKETTAYYARQVFQNFEMRYPFGLTESAAYQTFGIGQQSSRGTVDAPLEVVVDGFLSDTQCLKLENYSLKKTVVEKYYFSFTMELQFENCEVLAQKYMYSLGSENELTGGVRSLWVIDHLLHTEHACQNLAQDASPELYSGLRFEIPPGNNSQPIVLDFAATLCSSTSWVSKVKVLDDGISPIVTTIPNGIKTPIKAELWTLISMILPPEASDWVLEGGPVQTEYAMRENRNYSTLDDNPSFYTSDVLYGASMNISRVLGPWAGHYLLREQHGDNYLQTKGIRRTRMSKLLVNKWVCFSMMVLFTILTFSVFLVFLRCRKRALIHWYRDPATILGSMLFLRDNTSLTSQVSIPASRLPPNELDTTWEDCRYTPFVLQTWVRITFLVFVISTFAALCYTTAISKTSDGLATIVHMDESYWNLLWTSLPATVMLSIALYISSSDSAHRNLAALSTLAQKPRNSVDLDMSLIDMLGLLSLYHSIKARLLAVTLAQILVMTCGFLSTLVSVVFTVEITPYSKAVEMKQTSWFASCAMKYTDDARTRRRLIGSLVLRQGDAALTWPRNTYDDLVFQNISTLDTSAVVSQNTTIRLTVPAAKLHGTCARLPNFKYSIATSIVFRGDYNITFSEPFACPGGGQGSLESTSNHVLNDAADIAYVASILKSPGNRKDTNATCGGLNDDDNYSAYRYQTYVWGSLSRVKDDFEYLTNWRCNYTWVELPTEISLLFADGEFILDPGMRPQPDVSSLRLWSPDFDVTHLNNQFDAREEHQINDSTAMGSVFPYISLIYYDNFGGMPEEFTAITRPHGRIPLEAFGDPSREAEIVGELNHNYAAFAAQLANLENRLDVDDSSRTGLLPPNLQSLTGTFTDGGRRRLVQNATVTYFILGILGLVILIHLTALLLNMFRRVDGEMWIFDMEVKGLAPDGLHSIAAAIALLKDSNALAYLPEGAHLLSLDELHGRLANLRFRMGWFQSADEDRKFTVSVGGDDDFKFLGTKKKLEHITS</sequence>
<gene>
    <name evidence="3" type="ORF">CKAH01_04947</name>
</gene>
<feature type="transmembrane region" description="Helical" evidence="2">
    <location>
        <begin position="663"/>
        <end position="685"/>
    </location>
</feature>
<name>A0AAE0D6I2_COLKA</name>
<protein>
    <submittedName>
        <fullName evidence="3">Uncharacterized protein</fullName>
    </submittedName>
</protein>
<dbReference type="Pfam" id="PF11915">
    <property type="entry name" value="DUF3433"/>
    <property type="match status" value="2"/>
</dbReference>
<dbReference type="Proteomes" id="UP001281614">
    <property type="component" value="Unassembled WGS sequence"/>
</dbReference>
<keyword evidence="2" id="KW-0472">Membrane</keyword>
<proteinExistence type="predicted"/>
<reference evidence="3" key="1">
    <citation type="submission" date="2023-02" db="EMBL/GenBank/DDBJ databases">
        <title>Colletotrichum kahawae CIFC_Que2 genome sequencing and assembly.</title>
        <authorList>
            <person name="Baroncelli R."/>
        </authorList>
    </citation>
    <scope>NUCLEOTIDE SEQUENCE</scope>
    <source>
        <strain evidence="3">CIFC_Que2</strain>
    </source>
</reference>
<organism evidence="3 4">
    <name type="scientific">Colletotrichum kahawae</name>
    <name type="common">Coffee berry disease fungus</name>
    <dbReference type="NCBI Taxonomy" id="34407"/>
    <lineage>
        <taxon>Eukaryota</taxon>
        <taxon>Fungi</taxon>
        <taxon>Dikarya</taxon>
        <taxon>Ascomycota</taxon>
        <taxon>Pezizomycotina</taxon>
        <taxon>Sordariomycetes</taxon>
        <taxon>Hypocreomycetidae</taxon>
        <taxon>Glomerellales</taxon>
        <taxon>Glomerellaceae</taxon>
        <taxon>Colletotrichum</taxon>
        <taxon>Colletotrichum gloeosporioides species complex</taxon>
    </lineage>
</organism>
<keyword evidence="2" id="KW-0812">Transmembrane</keyword>
<feature type="region of interest" description="Disordered" evidence="1">
    <location>
        <begin position="91"/>
        <end position="118"/>
    </location>
</feature>
<feature type="transmembrane region" description="Helical" evidence="2">
    <location>
        <begin position="129"/>
        <end position="149"/>
    </location>
</feature>
<feature type="transmembrane region" description="Helical" evidence="2">
    <location>
        <begin position="769"/>
        <end position="793"/>
    </location>
</feature>
<keyword evidence="2" id="KW-1133">Transmembrane helix</keyword>
<dbReference type="PANTHER" id="PTHR37544">
    <property type="entry name" value="SPRAY-RELATED"/>
    <property type="match status" value="1"/>
</dbReference>
<feature type="transmembrane region" description="Helical" evidence="2">
    <location>
        <begin position="705"/>
        <end position="722"/>
    </location>
</feature>
<feature type="transmembrane region" description="Helical" evidence="2">
    <location>
        <begin position="1163"/>
        <end position="1184"/>
    </location>
</feature>
<evidence type="ECO:0000256" key="2">
    <source>
        <dbReference type="SAM" id="Phobius"/>
    </source>
</evidence>
<feature type="region of interest" description="Disordered" evidence="1">
    <location>
        <begin position="1"/>
        <end position="37"/>
    </location>
</feature>
<dbReference type="InterPro" id="IPR021840">
    <property type="entry name" value="DUF3433"/>
</dbReference>
<accession>A0AAE0D6I2</accession>
<dbReference type="PANTHER" id="PTHR37544:SF3">
    <property type="entry name" value="SPRAY"/>
    <property type="match status" value="1"/>
</dbReference>
<dbReference type="EMBL" id="VYYT01000135">
    <property type="protein sequence ID" value="KAK2764782.1"/>
    <property type="molecule type" value="Genomic_DNA"/>
</dbReference>
<feature type="transmembrane region" description="Helical" evidence="2">
    <location>
        <begin position="169"/>
        <end position="187"/>
    </location>
</feature>
<evidence type="ECO:0000313" key="3">
    <source>
        <dbReference type="EMBL" id="KAK2764782.1"/>
    </source>
</evidence>